<dbReference type="RefSeq" id="WP_106289229.1">
    <property type="nucleotide sequence ID" value="NZ_CAWNTC010000079.1"/>
</dbReference>
<keyword evidence="1" id="KW-0175">Coiled coil</keyword>
<accession>A0A2T1C296</accession>
<organism evidence="2 3">
    <name type="scientific">Merismopedia glauca CCAP 1448/3</name>
    <dbReference type="NCBI Taxonomy" id="1296344"/>
    <lineage>
        <taxon>Bacteria</taxon>
        <taxon>Bacillati</taxon>
        <taxon>Cyanobacteriota</taxon>
        <taxon>Cyanophyceae</taxon>
        <taxon>Synechococcales</taxon>
        <taxon>Merismopediaceae</taxon>
        <taxon>Merismopedia</taxon>
    </lineage>
</organism>
<feature type="coiled-coil region" evidence="1">
    <location>
        <begin position="11"/>
        <end position="80"/>
    </location>
</feature>
<protein>
    <recommendedName>
        <fullName evidence="4">DUF4164 domain-containing protein</fullName>
    </recommendedName>
</protein>
<evidence type="ECO:0008006" key="4">
    <source>
        <dbReference type="Google" id="ProtNLM"/>
    </source>
</evidence>
<dbReference type="EMBL" id="PVWJ01000065">
    <property type="protein sequence ID" value="PSB02298.1"/>
    <property type="molecule type" value="Genomic_DNA"/>
</dbReference>
<reference evidence="2 3" key="2">
    <citation type="submission" date="2018-03" db="EMBL/GenBank/DDBJ databases">
        <title>The ancient ancestry and fast evolution of plastids.</title>
        <authorList>
            <person name="Moore K.R."/>
            <person name="Magnabosco C."/>
            <person name="Momper L."/>
            <person name="Gold D.A."/>
            <person name="Bosak T."/>
            <person name="Fournier G.P."/>
        </authorList>
    </citation>
    <scope>NUCLEOTIDE SEQUENCE [LARGE SCALE GENOMIC DNA]</scope>
    <source>
        <strain evidence="2 3">CCAP 1448/3</strain>
    </source>
</reference>
<dbReference type="OrthoDB" id="573671at2"/>
<evidence type="ECO:0000313" key="2">
    <source>
        <dbReference type="EMBL" id="PSB02298.1"/>
    </source>
</evidence>
<evidence type="ECO:0000313" key="3">
    <source>
        <dbReference type="Proteomes" id="UP000238762"/>
    </source>
</evidence>
<keyword evidence="3" id="KW-1185">Reference proteome</keyword>
<sequence length="95" mass="11082">MTQANQPNDRNREVDRELRSLNRRVDRLEYSQISPQEFSGAFDRVYDEIDALEDTINERCDRIENDVRELKGAISELNRKFDIVMQYITGQGGAS</sequence>
<evidence type="ECO:0000256" key="1">
    <source>
        <dbReference type="SAM" id="Coils"/>
    </source>
</evidence>
<gene>
    <name evidence="2" type="ORF">C7B64_13755</name>
</gene>
<reference evidence="2 3" key="1">
    <citation type="submission" date="2018-02" db="EMBL/GenBank/DDBJ databases">
        <authorList>
            <person name="Cohen D.B."/>
            <person name="Kent A.D."/>
        </authorList>
    </citation>
    <scope>NUCLEOTIDE SEQUENCE [LARGE SCALE GENOMIC DNA]</scope>
    <source>
        <strain evidence="2 3">CCAP 1448/3</strain>
    </source>
</reference>
<dbReference type="AlphaFoldDB" id="A0A2T1C296"/>
<comment type="caution">
    <text evidence="2">The sequence shown here is derived from an EMBL/GenBank/DDBJ whole genome shotgun (WGS) entry which is preliminary data.</text>
</comment>
<proteinExistence type="predicted"/>
<dbReference type="Proteomes" id="UP000238762">
    <property type="component" value="Unassembled WGS sequence"/>
</dbReference>
<name>A0A2T1C296_9CYAN</name>